<dbReference type="PANTHER" id="PTHR30204:SF92">
    <property type="entry name" value="HTH-TYPE TRANSCRIPTIONAL REGULATOR ZNTR"/>
    <property type="match status" value="1"/>
</dbReference>
<sequence length="142" mass="16487">MKIGELASLLNCKAETIRYYEKEGLLPKPERNASNYRHYGDEHVKRLRFIRNCRSLDMTHDEIRTLLMVQDESNGNCACFNQVIDEHLGHVDARIQELVYLKEQLIALQKQCETAQAVENCGIFRQLSTMESTEPPTRHSHL</sequence>
<keyword evidence="1" id="KW-0238">DNA-binding</keyword>
<accession>A0A918N129</accession>
<gene>
    <name evidence="3" type="ORF">GCM10011450_23210</name>
</gene>
<dbReference type="GO" id="GO:0003700">
    <property type="term" value="F:DNA-binding transcription factor activity"/>
    <property type="evidence" value="ECO:0007669"/>
    <property type="project" value="InterPro"/>
</dbReference>
<reference evidence="3" key="1">
    <citation type="journal article" date="2014" name="Int. J. Syst. Evol. Microbiol.">
        <title>Complete genome sequence of Corynebacterium casei LMG S-19264T (=DSM 44701T), isolated from a smear-ripened cheese.</title>
        <authorList>
            <consortium name="US DOE Joint Genome Institute (JGI-PGF)"/>
            <person name="Walter F."/>
            <person name="Albersmeier A."/>
            <person name="Kalinowski J."/>
            <person name="Ruckert C."/>
        </authorList>
    </citation>
    <scope>NUCLEOTIDE SEQUENCE</scope>
    <source>
        <strain evidence="3">KCTC 23732</strain>
    </source>
</reference>
<dbReference type="InterPro" id="IPR000551">
    <property type="entry name" value="MerR-type_HTH_dom"/>
</dbReference>
<evidence type="ECO:0000313" key="4">
    <source>
        <dbReference type="Proteomes" id="UP000608345"/>
    </source>
</evidence>
<name>A0A918N129_9BURK</name>
<dbReference type="SUPFAM" id="SSF46955">
    <property type="entry name" value="Putative DNA-binding domain"/>
    <property type="match status" value="1"/>
</dbReference>
<dbReference type="RefSeq" id="WP_189385663.1">
    <property type="nucleotide sequence ID" value="NZ_BAABFY010000012.1"/>
</dbReference>
<dbReference type="GO" id="GO:0045893">
    <property type="term" value="P:positive regulation of DNA-templated transcription"/>
    <property type="evidence" value="ECO:0007669"/>
    <property type="project" value="InterPro"/>
</dbReference>
<dbReference type="Gene3D" id="1.10.1660.10">
    <property type="match status" value="1"/>
</dbReference>
<dbReference type="GO" id="GO:0046872">
    <property type="term" value="F:metal ion binding"/>
    <property type="evidence" value="ECO:0007669"/>
    <property type="project" value="InterPro"/>
</dbReference>
<dbReference type="Pfam" id="PF13411">
    <property type="entry name" value="MerR_1"/>
    <property type="match status" value="1"/>
</dbReference>
<dbReference type="InterPro" id="IPR047057">
    <property type="entry name" value="MerR_fam"/>
</dbReference>
<keyword evidence="4" id="KW-1185">Reference proteome</keyword>
<feature type="domain" description="HTH merR-type" evidence="2">
    <location>
        <begin position="1"/>
        <end position="69"/>
    </location>
</feature>
<dbReference type="InterPro" id="IPR011791">
    <property type="entry name" value="CadR-PbrR"/>
</dbReference>
<dbReference type="CDD" id="cd04784">
    <property type="entry name" value="HTH_CadR-PbrR"/>
    <property type="match status" value="1"/>
</dbReference>
<dbReference type="PROSITE" id="PS00552">
    <property type="entry name" value="HTH_MERR_1"/>
    <property type="match status" value="1"/>
</dbReference>
<comment type="caution">
    <text evidence="3">The sequence shown here is derived from an EMBL/GenBank/DDBJ whole genome shotgun (WGS) entry which is preliminary data.</text>
</comment>
<dbReference type="PROSITE" id="PS50937">
    <property type="entry name" value="HTH_MERR_2"/>
    <property type="match status" value="1"/>
</dbReference>
<dbReference type="Proteomes" id="UP000608345">
    <property type="component" value="Unassembled WGS sequence"/>
</dbReference>
<dbReference type="InterPro" id="IPR009061">
    <property type="entry name" value="DNA-bd_dom_put_sf"/>
</dbReference>
<evidence type="ECO:0000313" key="3">
    <source>
        <dbReference type="EMBL" id="GGW92425.1"/>
    </source>
</evidence>
<proteinExistence type="predicted"/>
<reference evidence="3" key="2">
    <citation type="submission" date="2020-09" db="EMBL/GenBank/DDBJ databases">
        <authorList>
            <person name="Sun Q."/>
            <person name="Kim S."/>
        </authorList>
    </citation>
    <scope>NUCLEOTIDE SEQUENCE</scope>
    <source>
        <strain evidence="3">KCTC 23732</strain>
    </source>
</reference>
<dbReference type="AlphaFoldDB" id="A0A918N129"/>
<evidence type="ECO:0000256" key="1">
    <source>
        <dbReference type="ARBA" id="ARBA00023125"/>
    </source>
</evidence>
<dbReference type="EMBL" id="BMYS01000018">
    <property type="protein sequence ID" value="GGW92425.1"/>
    <property type="molecule type" value="Genomic_DNA"/>
</dbReference>
<dbReference type="PRINTS" id="PR00040">
    <property type="entry name" value="HTHMERR"/>
</dbReference>
<dbReference type="SMART" id="SM00422">
    <property type="entry name" value="HTH_MERR"/>
    <property type="match status" value="1"/>
</dbReference>
<protein>
    <submittedName>
        <fullName evidence="3">MerR family transcriptional regulator</fullName>
    </submittedName>
</protein>
<dbReference type="NCBIfam" id="TIGR02047">
    <property type="entry name" value="CadR-PbrR"/>
    <property type="match status" value="1"/>
</dbReference>
<dbReference type="PANTHER" id="PTHR30204">
    <property type="entry name" value="REDOX-CYCLING DRUG-SENSING TRANSCRIPTIONAL ACTIVATOR SOXR"/>
    <property type="match status" value="1"/>
</dbReference>
<evidence type="ECO:0000259" key="2">
    <source>
        <dbReference type="PROSITE" id="PS50937"/>
    </source>
</evidence>
<dbReference type="GO" id="GO:0003677">
    <property type="term" value="F:DNA binding"/>
    <property type="evidence" value="ECO:0007669"/>
    <property type="project" value="UniProtKB-KW"/>
</dbReference>
<organism evidence="3 4">
    <name type="scientific">Advenella faeciporci</name>
    <dbReference type="NCBI Taxonomy" id="797535"/>
    <lineage>
        <taxon>Bacteria</taxon>
        <taxon>Pseudomonadati</taxon>
        <taxon>Pseudomonadota</taxon>
        <taxon>Betaproteobacteria</taxon>
        <taxon>Burkholderiales</taxon>
        <taxon>Alcaligenaceae</taxon>
    </lineage>
</organism>